<dbReference type="Pfam" id="PF00072">
    <property type="entry name" value="Response_reg"/>
    <property type="match status" value="1"/>
</dbReference>
<dbReference type="SUPFAM" id="SSF52172">
    <property type="entry name" value="CheY-like"/>
    <property type="match status" value="1"/>
</dbReference>
<dbReference type="GO" id="GO:0000160">
    <property type="term" value="P:phosphorelay signal transduction system"/>
    <property type="evidence" value="ECO:0007669"/>
    <property type="project" value="InterPro"/>
</dbReference>
<dbReference type="RefSeq" id="WP_203940995.1">
    <property type="nucleotide sequence ID" value="NZ_BAAAGJ010000003.1"/>
</dbReference>
<keyword evidence="4" id="KW-1185">Reference proteome</keyword>
<feature type="modified residue" description="4-aspartylphosphate" evidence="1">
    <location>
        <position position="60"/>
    </location>
</feature>
<sequence>MTTVPMRVLLVDDDDADLALITEAFEGHRVPARLHVARDGVEALDYLHSGAVRPDMILLDLNMPRMDGREVLAAVKQDPALSAIPVVVFTTSDQPDDITASYLRHANAYVTKPMELDDFTAAVDSIHTFYGDLAVRSPGLGTGL</sequence>
<reference evidence="3" key="1">
    <citation type="submission" date="2021-01" db="EMBL/GenBank/DDBJ databases">
        <title>Whole genome shotgun sequence of Spirilliplanes yamanashiensis NBRC 15828.</title>
        <authorList>
            <person name="Komaki H."/>
            <person name="Tamura T."/>
        </authorList>
    </citation>
    <scope>NUCLEOTIDE SEQUENCE</scope>
    <source>
        <strain evidence="3">NBRC 15828</strain>
    </source>
</reference>
<dbReference type="Gene3D" id="3.40.50.2300">
    <property type="match status" value="1"/>
</dbReference>
<evidence type="ECO:0000256" key="1">
    <source>
        <dbReference type="PROSITE-ProRule" id="PRU00169"/>
    </source>
</evidence>
<dbReference type="EMBL" id="BOOY01000036">
    <property type="protein sequence ID" value="GIJ05809.1"/>
    <property type="molecule type" value="Genomic_DNA"/>
</dbReference>
<dbReference type="InterPro" id="IPR001789">
    <property type="entry name" value="Sig_transdc_resp-reg_receiver"/>
</dbReference>
<evidence type="ECO:0000259" key="2">
    <source>
        <dbReference type="PROSITE" id="PS50110"/>
    </source>
</evidence>
<organism evidence="3 4">
    <name type="scientific">Spirilliplanes yamanashiensis</name>
    <dbReference type="NCBI Taxonomy" id="42233"/>
    <lineage>
        <taxon>Bacteria</taxon>
        <taxon>Bacillati</taxon>
        <taxon>Actinomycetota</taxon>
        <taxon>Actinomycetes</taxon>
        <taxon>Micromonosporales</taxon>
        <taxon>Micromonosporaceae</taxon>
        <taxon>Spirilliplanes</taxon>
    </lineage>
</organism>
<dbReference type="SMART" id="SM00448">
    <property type="entry name" value="REC"/>
    <property type="match status" value="1"/>
</dbReference>
<dbReference type="Proteomes" id="UP000652013">
    <property type="component" value="Unassembled WGS sequence"/>
</dbReference>
<feature type="domain" description="Response regulatory" evidence="2">
    <location>
        <begin position="7"/>
        <end position="127"/>
    </location>
</feature>
<proteinExistence type="predicted"/>
<dbReference type="CDD" id="cd17557">
    <property type="entry name" value="REC_Rcp-like"/>
    <property type="match status" value="1"/>
</dbReference>
<dbReference type="PROSITE" id="PS50110">
    <property type="entry name" value="RESPONSE_REGULATORY"/>
    <property type="match status" value="1"/>
</dbReference>
<gene>
    <name evidence="3" type="ORF">Sya03_51610</name>
</gene>
<name>A0A8J3YCZ1_9ACTN</name>
<dbReference type="PANTHER" id="PTHR44520">
    <property type="entry name" value="RESPONSE REGULATOR RCP1-RELATED"/>
    <property type="match status" value="1"/>
</dbReference>
<evidence type="ECO:0000313" key="4">
    <source>
        <dbReference type="Proteomes" id="UP000652013"/>
    </source>
</evidence>
<comment type="caution">
    <text evidence="3">The sequence shown here is derived from an EMBL/GenBank/DDBJ whole genome shotgun (WGS) entry which is preliminary data.</text>
</comment>
<keyword evidence="1" id="KW-0597">Phosphoprotein</keyword>
<dbReference type="AlphaFoldDB" id="A0A8J3YCZ1"/>
<dbReference type="InterPro" id="IPR052893">
    <property type="entry name" value="TCS_response_regulator"/>
</dbReference>
<accession>A0A8J3YCZ1</accession>
<protein>
    <submittedName>
        <fullName evidence="3">Two-component system response regulator</fullName>
    </submittedName>
</protein>
<dbReference type="PANTHER" id="PTHR44520:SF2">
    <property type="entry name" value="RESPONSE REGULATOR RCP1"/>
    <property type="match status" value="1"/>
</dbReference>
<dbReference type="InterPro" id="IPR011006">
    <property type="entry name" value="CheY-like_superfamily"/>
</dbReference>
<evidence type="ECO:0000313" key="3">
    <source>
        <dbReference type="EMBL" id="GIJ05809.1"/>
    </source>
</evidence>